<keyword evidence="6" id="KW-0564">Palmitate</keyword>
<evidence type="ECO:0000256" key="4">
    <source>
        <dbReference type="ARBA" id="ARBA00022729"/>
    </source>
</evidence>
<dbReference type="PROSITE" id="PS51257">
    <property type="entry name" value="PROKAR_LIPOPROTEIN"/>
    <property type="match status" value="1"/>
</dbReference>
<dbReference type="GO" id="GO:0009847">
    <property type="term" value="P:spore germination"/>
    <property type="evidence" value="ECO:0007669"/>
    <property type="project" value="InterPro"/>
</dbReference>
<evidence type="ECO:0000256" key="8">
    <source>
        <dbReference type="SAM" id="SignalP"/>
    </source>
</evidence>
<dbReference type="Pfam" id="PF25198">
    <property type="entry name" value="Spore_GerAC_N"/>
    <property type="match status" value="1"/>
</dbReference>
<dbReference type="NCBIfam" id="TIGR02887">
    <property type="entry name" value="spore_ger_x_C"/>
    <property type="match status" value="1"/>
</dbReference>
<evidence type="ECO:0000256" key="7">
    <source>
        <dbReference type="ARBA" id="ARBA00023288"/>
    </source>
</evidence>
<evidence type="ECO:0000313" key="12">
    <source>
        <dbReference type="Proteomes" id="UP000265801"/>
    </source>
</evidence>
<dbReference type="InterPro" id="IPR008844">
    <property type="entry name" value="Spore_GerAC-like"/>
</dbReference>
<reference evidence="11 12" key="1">
    <citation type="submission" date="2018-09" db="EMBL/GenBank/DDBJ databases">
        <title>Bacillus saliacetes sp. nov., isolated from Thai shrimp paste (Ka-pi).</title>
        <authorList>
            <person name="Daroonpunt R."/>
            <person name="Tanasupawat S."/>
            <person name="Yiamsombut S."/>
        </authorList>
    </citation>
    <scope>NUCLEOTIDE SEQUENCE [LARGE SCALE GENOMIC DNA]</scope>
    <source>
        <strain evidence="11 12">SKP7-4</strain>
    </source>
</reference>
<name>A0A3A1R7E7_9BACI</name>
<evidence type="ECO:0000256" key="3">
    <source>
        <dbReference type="ARBA" id="ARBA00022544"/>
    </source>
</evidence>
<dbReference type="InterPro" id="IPR057336">
    <property type="entry name" value="GerAC_N"/>
</dbReference>
<evidence type="ECO:0000313" key="11">
    <source>
        <dbReference type="EMBL" id="RIW39022.1"/>
    </source>
</evidence>
<keyword evidence="5" id="KW-0472">Membrane</keyword>
<proteinExistence type="inferred from homology"/>
<dbReference type="PANTHER" id="PTHR35789:SF1">
    <property type="entry name" value="SPORE GERMINATION PROTEIN B3"/>
    <property type="match status" value="1"/>
</dbReference>
<dbReference type="AlphaFoldDB" id="A0A3A1R7E7"/>
<sequence length="408" mass="46226">MRLLLLLASCLIILTGCADKIELEEEGFVLVIGVDLPENDEPGLDITYQLADPQAGSPGSQPGSQEYKTITIRMPDLISSRDMLNVGETRNINFYHTKAIIVSERFAKSDKFLEGIGALGRDPEVRRDMILLVSKERADEYLRNNKPAFEASPHKFYDFISRRWETNALVPKADLQQILHDIEADSGLAMATYTTSKEIEPDTKKNEDDYLPGELYKKGGTPVHIIGSAAIRDGKMVGALTGEEVRIMTILNAGLNPQDIAFTFPDPIMEEFRITGQATNTKTTVDVDVSKPQPVITVDAWLEIRVLSIPSMVNYVEDLSKQELLDKYMEKRFESLAGDFVRKTQEELKAEAFDWSLTARRKFFTLQQYQEYDWMKSYPDADVKVNMHVKLEGFGKLLRPRNKKMITD</sequence>
<dbReference type="InterPro" id="IPR046953">
    <property type="entry name" value="Spore_GerAC-like_C"/>
</dbReference>
<dbReference type="PANTHER" id="PTHR35789">
    <property type="entry name" value="SPORE GERMINATION PROTEIN B3"/>
    <property type="match status" value="1"/>
</dbReference>
<comment type="similarity">
    <text evidence="2">Belongs to the GerABKC lipoprotein family.</text>
</comment>
<evidence type="ECO:0000256" key="5">
    <source>
        <dbReference type="ARBA" id="ARBA00023136"/>
    </source>
</evidence>
<evidence type="ECO:0000259" key="9">
    <source>
        <dbReference type="Pfam" id="PF05504"/>
    </source>
</evidence>
<organism evidence="11 12">
    <name type="scientific">Bacillus salacetis</name>
    <dbReference type="NCBI Taxonomy" id="2315464"/>
    <lineage>
        <taxon>Bacteria</taxon>
        <taxon>Bacillati</taxon>
        <taxon>Bacillota</taxon>
        <taxon>Bacilli</taxon>
        <taxon>Bacillales</taxon>
        <taxon>Bacillaceae</taxon>
        <taxon>Bacillus</taxon>
    </lineage>
</organism>
<dbReference type="RefSeq" id="WP_119545091.1">
    <property type="nucleotide sequence ID" value="NZ_QXIR01000001.1"/>
</dbReference>
<feature type="chain" id="PRO_5039405868" evidence="8">
    <location>
        <begin position="19"/>
        <end position="408"/>
    </location>
</feature>
<evidence type="ECO:0000256" key="2">
    <source>
        <dbReference type="ARBA" id="ARBA00007886"/>
    </source>
</evidence>
<protein>
    <submittedName>
        <fullName evidence="11">Ger(X)C family spore germination protein</fullName>
    </submittedName>
</protein>
<keyword evidence="7" id="KW-0449">Lipoprotein</keyword>
<evidence type="ECO:0000256" key="1">
    <source>
        <dbReference type="ARBA" id="ARBA00004635"/>
    </source>
</evidence>
<evidence type="ECO:0000259" key="10">
    <source>
        <dbReference type="Pfam" id="PF25198"/>
    </source>
</evidence>
<accession>A0A3A1R7E7</accession>
<gene>
    <name evidence="11" type="ORF">D3H55_01325</name>
</gene>
<keyword evidence="3" id="KW-0309">Germination</keyword>
<feature type="domain" description="Spore germination protein N-terminal" evidence="10">
    <location>
        <begin position="19"/>
        <end position="191"/>
    </location>
</feature>
<feature type="domain" description="Spore germination GerAC-like C-terminal" evidence="9">
    <location>
        <begin position="227"/>
        <end position="395"/>
    </location>
</feature>
<dbReference type="Pfam" id="PF05504">
    <property type="entry name" value="Spore_GerAC"/>
    <property type="match status" value="1"/>
</dbReference>
<dbReference type="Proteomes" id="UP000265801">
    <property type="component" value="Unassembled WGS sequence"/>
</dbReference>
<keyword evidence="12" id="KW-1185">Reference proteome</keyword>
<evidence type="ECO:0000256" key="6">
    <source>
        <dbReference type="ARBA" id="ARBA00023139"/>
    </source>
</evidence>
<feature type="signal peptide" evidence="8">
    <location>
        <begin position="1"/>
        <end position="18"/>
    </location>
</feature>
<dbReference type="InterPro" id="IPR038501">
    <property type="entry name" value="Spore_GerAC_C_sf"/>
</dbReference>
<keyword evidence="4 8" id="KW-0732">Signal</keyword>
<dbReference type="Gene3D" id="3.30.300.210">
    <property type="entry name" value="Nutrient germinant receptor protein C, domain 3"/>
    <property type="match status" value="1"/>
</dbReference>
<comment type="subcellular location">
    <subcellularLocation>
        <location evidence="1">Membrane</location>
        <topology evidence="1">Lipid-anchor</topology>
    </subcellularLocation>
</comment>
<dbReference type="GO" id="GO:0016020">
    <property type="term" value="C:membrane"/>
    <property type="evidence" value="ECO:0007669"/>
    <property type="project" value="UniProtKB-SubCell"/>
</dbReference>
<dbReference type="EMBL" id="QXIR01000001">
    <property type="protein sequence ID" value="RIW39022.1"/>
    <property type="molecule type" value="Genomic_DNA"/>
</dbReference>
<comment type="caution">
    <text evidence="11">The sequence shown here is derived from an EMBL/GenBank/DDBJ whole genome shotgun (WGS) entry which is preliminary data.</text>
</comment>
<dbReference type="OrthoDB" id="9816067at2"/>